<dbReference type="VEuPathDB" id="FungiDB:ASPVEDRAFT_75682"/>
<keyword evidence="3" id="KW-1185">Reference proteome</keyword>
<sequence length="176" mass="19208">MNNPYYADDSHKAIIGLRILSIITTLPVFPAVAWTIPAHAKVVNDGVDWGINPGVLAASAFTFLWTTTVLVLRLALKKPIHPGVYVSFDLLCFLSLAAVSIATAVLIEPFFGTDYTCLRGSECGGFVLAGVEWYAVIMSLICCVTEFILLVWACRATDKYRKSRKHAARKENAVAA</sequence>
<proteinExistence type="predicted"/>
<reference evidence="3" key="1">
    <citation type="journal article" date="2017" name="Genome Biol.">
        <title>Comparative genomics reveals high biological diversity and specific adaptations in the industrially and medically important fungal genus Aspergillus.</title>
        <authorList>
            <person name="de Vries R.P."/>
            <person name="Riley R."/>
            <person name="Wiebenga A."/>
            <person name="Aguilar-Osorio G."/>
            <person name="Amillis S."/>
            <person name="Uchima C.A."/>
            <person name="Anderluh G."/>
            <person name="Asadollahi M."/>
            <person name="Askin M."/>
            <person name="Barry K."/>
            <person name="Battaglia E."/>
            <person name="Bayram O."/>
            <person name="Benocci T."/>
            <person name="Braus-Stromeyer S.A."/>
            <person name="Caldana C."/>
            <person name="Canovas D."/>
            <person name="Cerqueira G.C."/>
            <person name="Chen F."/>
            <person name="Chen W."/>
            <person name="Choi C."/>
            <person name="Clum A."/>
            <person name="Dos Santos R.A."/>
            <person name="Damasio A.R."/>
            <person name="Diallinas G."/>
            <person name="Emri T."/>
            <person name="Fekete E."/>
            <person name="Flipphi M."/>
            <person name="Freyberg S."/>
            <person name="Gallo A."/>
            <person name="Gournas C."/>
            <person name="Habgood R."/>
            <person name="Hainaut M."/>
            <person name="Harispe M.L."/>
            <person name="Henrissat B."/>
            <person name="Hilden K.S."/>
            <person name="Hope R."/>
            <person name="Hossain A."/>
            <person name="Karabika E."/>
            <person name="Karaffa L."/>
            <person name="Karanyi Z."/>
            <person name="Krasevec N."/>
            <person name="Kuo A."/>
            <person name="Kusch H."/>
            <person name="LaButti K."/>
            <person name="Lagendijk E.L."/>
            <person name="Lapidus A."/>
            <person name="Levasseur A."/>
            <person name="Lindquist E."/>
            <person name="Lipzen A."/>
            <person name="Logrieco A.F."/>
            <person name="MacCabe A."/>
            <person name="Maekelae M.R."/>
            <person name="Malavazi I."/>
            <person name="Melin P."/>
            <person name="Meyer V."/>
            <person name="Mielnichuk N."/>
            <person name="Miskei M."/>
            <person name="Molnar A.P."/>
            <person name="Mule G."/>
            <person name="Ngan C.Y."/>
            <person name="Orejas M."/>
            <person name="Orosz E."/>
            <person name="Ouedraogo J.P."/>
            <person name="Overkamp K.M."/>
            <person name="Park H.-S."/>
            <person name="Perrone G."/>
            <person name="Piumi F."/>
            <person name="Punt P.J."/>
            <person name="Ram A.F."/>
            <person name="Ramon A."/>
            <person name="Rauscher S."/>
            <person name="Record E."/>
            <person name="Riano-Pachon D.M."/>
            <person name="Robert V."/>
            <person name="Roehrig J."/>
            <person name="Ruller R."/>
            <person name="Salamov A."/>
            <person name="Salih N.S."/>
            <person name="Samson R.A."/>
            <person name="Sandor E."/>
            <person name="Sanguinetti M."/>
            <person name="Schuetze T."/>
            <person name="Sepcic K."/>
            <person name="Shelest E."/>
            <person name="Sherlock G."/>
            <person name="Sophianopoulou V."/>
            <person name="Squina F.M."/>
            <person name="Sun H."/>
            <person name="Susca A."/>
            <person name="Todd R.B."/>
            <person name="Tsang A."/>
            <person name="Unkles S.E."/>
            <person name="van de Wiele N."/>
            <person name="van Rossen-Uffink D."/>
            <person name="Oliveira J.V."/>
            <person name="Vesth T.C."/>
            <person name="Visser J."/>
            <person name="Yu J.-H."/>
            <person name="Zhou M."/>
            <person name="Andersen M.R."/>
            <person name="Archer D.B."/>
            <person name="Baker S.E."/>
            <person name="Benoit I."/>
            <person name="Brakhage A.A."/>
            <person name="Braus G.H."/>
            <person name="Fischer R."/>
            <person name="Frisvad J.C."/>
            <person name="Goldman G.H."/>
            <person name="Houbraken J."/>
            <person name="Oakley B."/>
            <person name="Pocsi I."/>
            <person name="Scazzocchio C."/>
            <person name="Seiboth B."/>
            <person name="vanKuyk P.A."/>
            <person name="Wortman J."/>
            <person name="Dyer P.S."/>
            <person name="Grigoriev I.V."/>
        </authorList>
    </citation>
    <scope>NUCLEOTIDE SEQUENCE [LARGE SCALE GENOMIC DNA]</scope>
    <source>
        <strain evidence="3">CBS 583.65</strain>
    </source>
</reference>
<feature type="transmembrane region" description="Helical" evidence="1">
    <location>
        <begin position="56"/>
        <end position="76"/>
    </location>
</feature>
<evidence type="ECO:0000313" key="2">
    <source>
        <dbReference type="EMBL" id="OJJ06605.1"/>
    </source>
</evidence>
<dbReference type="GeneID" id="63731827"/>
<evidence type="ECO:0008006" key="4">
    <source>
        <dbReference type="Google" id="ProtNLM"/>
    </source>
</evidence>
<evidence type="ECO:0000313" key="3">
    <source>
        <dbReference type="Proteomes" id="UP000184073"/>
    </source>
</evidence>
<keyword evidence="1" id="KW-0472">Membrane</keyword>
<dbReference type="AlphaFoldDB" id="A0A1L9PYR7"/>
<feature type="transmembrane region" description="Helical" evidence="1">
    <location>
        <begin position="88"/>
        <end position="111"/>
    </location>
</feature>
<dbReference type="OrthoDB" id="4361504at2759"/>
<organism evidence="2 3">
    <name type="scientific">Aspergillus versicolor CBS 583.65</name>
    <dbReference type="NCBI Taxonomy" id="1036611"/>
    <lineage>
        <taxon>Eukaryota</taxon>
        <taxon>Fungi</taxon>
        <taxon>Dikarya</taxon>
        <taxon>Ascomycota</taxon>
        <taxon>Pezizomycotina</taxon>
        <taxon>Eurotiomycetes</taxon>
        <taxon>Eurotiomycetidae</taxon>
        <taxon>Eurotiales</taxon>
        <taxon>Aspergillaceae</taxon>
        <taxon>Aspergillus</taxon>
        <taxon>Aspergillus subgen. Nidulantes</taxon>
    </lineage>
</organism>
<dbReference type="RefSeq" id="XP_040672367.1">
    <property type="nucleotide sequence ID" value="XM_040816316.1"/>
</dbReference>
<feature type="transmembrane region" description="Helical" evidence="1">
    <location>
        <begin position="131"/>
        <end position="154"/>
    </location>
</feature>
<keyword evidence="1" id="KW-1133">Transmembrane helix</keyword>
<dbReference type="EMBL" id="KV878135">
    <property type="protein sequence ID" value="OJJ06605.1"/>
    <property type="molecule type" value="Genomic_DNA"/>
</dbReference>
<keyword evidence="1" id="KW-0812">Transmembrane</keyword>
<protein>
    <recommendedName>
        <fullName evidence="4">MARVEL domain-containing protein</fullName>
    </recommendedName>
</protein>
<feature type="transmembrane region" description="Helical" evidence="1">
    <location>
        <begin position="15"/>
        <end position="36"/>
    </location>
</feature>
<gene>
    <name evidence="2" type="ORF">ASPVEDRAFT_75682</name>
</gene>
<evidence type="ECO:0000256" key="1">
    <source>
        <dbReference type="SAM" id="Phobius"/>
    </source>
</evidence>
<name>A0A1L9PYR7_ASPVE</name>
<dbReference type="Proteomes" id="UP000184073">
    <property type="component" value="Unassembled WGS sequence"/>
</dbReference>
<accession>A0A1L9PYR7</accession>